<dbReference type="PANTHER" id="PTHR46177:SF1">
    <property type="entry name" value="INTEGRASE CATALYTIC DOMAIN-CONTAINING PROTEIN"/>
    <property type="match status" value="1"/>
</dbReference>
<accession>A0A0C2WFX7</accession>
<dbReference type="HOGENOM" id="CLU_039761_0_0_1"/>
<proteinExistence type="predicted"/>
<dbReference type="Pfam" id="PF24764">
    <property type="entry name" value="rva_4"/>
    <property type="match status" value="1"/>
</dbReference>
<dbReference type="PANTHER" id="PTHR46177">
    <property type="entry name" value="INTEGRASE CATALYTIC DOMAIN-CONTAINING PROTEIN"/>
    <property type="match status" value="1"/>
</dbReference>
<dbReference type="InterPro" id="IPR058913">
    <property type="entry name" value="Integrase_dom_put"/>
</dbReference>
<reference evidence="2 3" key="1">
    <citation type="submission" date="2014-04" db="EMBL/GenBank/DDBJ databases">
        <title>Evolutionary Origins and Diversification of the Mycorrhizal Mutualists.</title>
        <authorList>
            <consortium name="DOE Joint Genome Institute"/>
            <consortium name="Mycorrhizal Genomics Consortium"/>
            <person name="Kohler A."/>
            <person name="Kuo A."/>
            <person name="Nagy L.G."/>
            <person name="Floudas D."/>
            <person name="Copeland A."/>
            <person name="Barry K.W."/>
            <person name="Cichocki N."/>
            <person name="Veneault-Fourrey C."/>
            <person name="LaButti K."/>
            <person name="Lindquist E.A."/>
            <person name="Lipzen A."/>
            <person name="Lundell T."/>
            <person name="Morin E."/>
            <person name="Murat C."/>
            <person name="Riley R."/>
            <person name="Ohm R."/>
            <person name="Sun H."/>
            <person name="Tunlid A."/>
            <person name="Henrissat B."/>
            <person name="Grigoriev I.V."/>
            <person name="Hibbett D.S."/>
            <person name="Martin F."/>
        </authorList>
    </citation>
    <scope>NUCLEOTIDE SEQUENCE [LARGE SCALE GENOMIC DNA]</scope>
    <source>
        <strain evidence="2 3">Koide BX008</strain>
    </source>
</reference>
<dbReference type="OrthoDB" id="6017046at2759"/>
<protein>
    <recommendedName>
        <fullName evidence="1">Integrase core domain-containing protein</fullName>
    </recommendedName>
</protein>
<evidence type="ECO:0000313" key="3">
    <source>
        <dbReference type="Proteomes" id="UP000054549"/>
    </source>
</evidence>
<dbReference type="Proteomes" id="UP000054549">
    <property type="component" value="Unassembled WGS sequence"/>
</dbReference>
<dbReference type="InParanoid" id="A0A0C2WFX7"/>
<gene>
    <name evidence="2" type="ORF">M378DRAFT_110253</name>
</gene>
<dbReference type="AlphaFoldDB" id="A0A0C2WFX7"/>
<evidence type="ECO:0000313" key="2">
    <source>
        <dbReference type="EMBL" id="KIL60347.1"/>
    </source>
</evidence>
<evidence type="ECO:0000259" key="1">
    <source>
        <dbReference type="Pfam" id="PF24764"/>
    </source>
</evidence>
<feature type="domain" description="Integrase core" evidence="1">
    <location>
        <begin position="114"/>
        <end position="306"/>
    </location>
</feature>
<keyword evidence="3" id="KW-1185">Reference proteome</keyword>
<dbReference type="STRING" id="946122.A0A0C2WFX7"/>
<sequence>MARLEQDFGLHIGRRKLFILRKDLGLPSVRKNPTTAQDRAQAVIDIKAHDLTGRWGVAQVRQRLANKGVLLSRDECRSILHDHFDEEFDTRFIRSKGAIDRIPLNCLGPWHQIHCDGHEKLNSQALEMGIVTLPIYAFKDQFSTFVLTMQVLPNIRRVETIGHLYLDLAKDYGRIPLQLIMDMGTEVGDMIRAQAYLRSKAAPEFTENAWPSTVQVQSKKNTPIEGFWRWKRSSEGHNIREAILIGRNNGLFNLNDPLHVNTFNWLWPPLVQSRLDEFREYWNNHQLSSQKKKLLPSGTSPRQMWLTPDSVRADARDCSVVIEPETIQLLREGLGGMDGRAKAYSFVDPEFLAEADAALGDLNYPDITLSNAWDVFIAVIDILSR</sequence>
<organism evidence="2 3">
    <name type="scientific">Amanita muscaria (strain Koide BX008)</name>
    <dbReference type="NCBI Taxonomy" id="946122"/>
    <lineage>
        <taxon>Eukaryota</taxon>
        <taxon>Fungi</taxon>
        <taxon>Dikarya</taxon>
        <taxon>Basidiomycota</taxon>
        <taxon>Agaricomycotina</taxon>
        <taxon>Agaricomycetes</taxon>
        <taxon>Agaricomycetidae</taxon>
        <taxon>Agaricales</taxon>
        <taxon>Pluteineae</taxon>
        <taxon>Amanitaceae</taxon>
        <taxon>Amanita</taxon>
    </lineage>
</organism>
<dbReference type="EMBL" id="KN818300">
    <property type="protein sequence ID" value="KIL60347.1"/>
    <property type="molecule type" value="Genomic_DNA"/>
</dbReference>
<name>A0A0C2WFX7_AMAMK</name>